<name>A0A848B040_9BACT</name>
<gene>
    <name evidence="1" type="ORF">HF882_15760</name>
</gene>
<protein>
    <submittedName>
        <fullName evidence="1">Uncharacterized protein</fullName>
    </submittedName>
</protein>
<reference evidence="1 2" key="1">
    <citation type="submission" date="2020-04" db="EMBL/GenBank/DDBJ databases">
        <authorList>
            <person name="Hitch T.C.A."/>
            <person name="Wylensek D."/>
            <person name="Clavel T."/>
        </authorList>
    </citation>
    <scope>NUCLEOTIDE SEQUENCE [LARGE SCALE GENOMIC DNA]</scope>
    <source>
        <strain evidence="1 2">COR2-253-APC-1A</strain>
    </source>
</reference>
<accession>A0A848B040</accession>
<dbReference type="EMBL" id="JABAEW010000035">
    <property type="protein sequence ID" value="NMD88043.1"/>
    <property type="molecule type" value="Genomic_DNA"/>
</dbReference>
<dbReference type="RefSeq" id="WP_168963288.1">
    <property type="nucleotide sequence ID" value="NZ_JABAEW010000035.1"/>
</dbReference>
<evidence type="ECO:0000313" key="1">
    <source>
        <dbReference type="EMBL" id="NMD88043.1"/>
    </source>
</evidence>
<comment type="caution">
    <text evidence="1">The sequence shown here is derived from an EMBL/GenBank/DDBJ whole genome shotgun (WGS) entry which is preliminary data.</text>
</comment>
<proteinExistence type="predicted"/>
<evidence type="ECO:0000313" key="2">
    <source>
        <dbReference type="Proteomes" id="UP000576225"/>
    </source>
</evidence>
<sequence>MRLDCFGNPAEDVLGFKIKTFIGTSENAVRIQVWTALIAILLTKYLKFLSKAKWHFSTLVTFLKWNLFVYRDLRQWLDQPFTKPPEPESFQPEFAF</sequence>
<organism evidence="1 2">
    <name type="scientific">Victivallis vadensis</name>
    <dbReference type="NCBI Taxonomy" id="172901"/>
    <lineage>
        <taxon>Bacteria</taxon>
        <taxon>Pseudomonadati</taxon>
        <taxon>Lentisphaerota</taxon>
        <taxon>Lentisphaeria</taxon>
        <taxon>Victivallales</taxon>
        <taxon>Victivallaceae</taxon>
        <taxon>Victivallis</taxon>
    </lineage>
</organism>
<dbReference type="Proteomes" id="UP000576225">
    <property type="component" value="Unassembled WGS sequence"/>
</dbReference>
<dbReference type="AlphaFoldDB" id="A0A848B040"/>